<dbReference type="STRING" id="1121003.SAMN03080618_00268"/>
<dbReference type="OrthoDB" id="9781415at2"/>
<dbReference type="SUPFAM" id="SSF53254">
    <property type="entry name" value="Phosphoglycerate mutase-like"/>
    <property type="match status" value="1"/>
</dbReference>
<organism evidence="3 4">
    <name type="scientific">Aquamicrobium aerolatum DSM 21857</name>
    <dbReference type="NCBI Taxonomy" id="1121003"/>
    <lineage>
        <taxon>Bacteria</taxon>
        <taxon>Pseudomonadati</taxon>
        <taxon>Pseudomonadota</taxon>
        <taxon>Alphaproteobacteria</taxon>
        <taxon>Hyphomicrobiales</taxon>
        <taxon>Phyllobacteriaceae</taxon>
        <taxon>Aerobium</taxon>
    </lineage>
</organism>
<feature type="active site" description="Tele-phosphohistidine intermediate" evidence="1">
    <location>
        <position position="10"/>
    </location>
</feature>
<reference evidence="4" key="1">
    <citation type="submission" date="2016-10" db="EMBL/GenBank/DDBJ databases">
        <authorList>
            <person name="Varghese N."/>
            <person name="Submissions S."/>
        </authorList>
    </citation>
    <scope>NUCLEOTIDE SEQUENCE [LARGE SCALE GENOMIC DNA]</scope>
    <source>
        <strain evidence="4">DSM 21857</strain>
    </source>
</reference>
<dbReference type="PANTHER" id="PTHR48100:SF59">
    <property type="entry name" value="ADENOSYLCOBALAMIN_ALPHA-RIBAZOLE PHOSPHATASE"/>
    <property type="match status" value="1"/>
</dbReference>
<dbReference type="GO" id="GO:0016791">
    <property type="term" value="F:phosphatase activity"/>
    <property type="evidence" value="ECO:0007669"/>
    <property type="project" value="TreeGrafter"/>
</dbReference>
<dbReference type="AlphaFoldDB" id="A0A1I3HMR4"/>
<proteinExistence type="predicted"/>
<dbReference type="PIRSF" id="PIRSF000709">
    <property type="entry name" value="6PFK_2-Ptase"/>
    <property type="match status" value="1"/>
</dbReference>
<dbReference type="PANTHER" id="PTHR48100">
    <property type="entry name" value="BROAD-SPECIFICITY PHOSPHATASE YOR283W-RELATED"/>
    <property type="match status" value="1"/>
</dbReference>
<evidence type="ECO:0000256" key="1">
    <source>
        <dbReference type="PIRSR" id="PIRSR613078-1"/>
    </source>
</evidence>
<dbReference type="EMBL" id="FORF01000001">
    <property type="protein sequence ID" value="SFI37014.1"/>
    <property type="molecule type" value="Genomic_DNA"/>
</dbReference>
<dbReference type="InterPro" id="IPR013078">
    <property type="entry name" value="His_Pase_superF_clade-1"/>
</dbReference>
<protein>
    <submittedName>
        <fullName evidence="3">Probable phosphoglycerate mutase</fullName>
    </submittedName>
</protein>
<accession>A0A1I3HMR4</accession>
<dbReference type="InterPro" id="IPR050275">
    <property type="entry name" value="PGM_Phosphatase"/>
</dbReference>
<dbReference type="Gene3D" id="3.40.50.1240">
    <property type="entry name" value="Phosphoglycerate mutase-like"/>
    <property type="match status" value="1"/>
</dbReference>
<keyword evidence="4" id="KW-1185">Reference proteome</keyword>
<feature type="binding site" evidence="2">
    <location>
        <begin position="9"/>
        <end position="16"/>
    </location>
    <ligand>
        <name>substrate</name>
    </ligand>
</feature>
<sequence length="198" mass="22107">MSRTVYFVRHGQTDWNAEGRLQGQTDTDLNEVGRAQASGNGALLSRLVAEPASVDFVASPMRRTRQTMELIRQAMGLDARGYRTDDRLIELSFGDWEGHTFAELEAIDEGCFARRQQDNWNFVPPGRKAESYQMLADRVAPMIDTIARDTICVAHGGILRAVLQLTGTLTAAQAAALLIPQDRILCWKADRLEWLGED</sequence>
<feature type="binding site" evidence="2">
    <location>
        <position position="63"/>
    </location>
    <ligand>
        <name>substrate</name>
    </ligand>
</feature>
<dbReference type="GO" id="GO:0005737">
    <property type="term" value="C:cytoplasm"/>
    <property type="evidence" value="ECO:0007669"/>
    <property type="project" value="TreeGrafter"/>
</dbReference>
<feature type="active site" description="Proton donor/acceptor" evidence="1">
    <location>
        <position position="90"/>
    </location>
</feature>
<dbReference type="InterPro" id="IPR029033">
    <property type="entry name" value="His_PPase_superfam"/>
</dbReference>
<dbReference type="Pfam" id="PF00300">
    <property type="entry name" value="His_Phos_1"/>
    <property type="match status" value="1"/>
</dbReference>
<evidence type="ECO:0000256" key="2">
    <source>
        <dbReference type="PIRSR" id="PIRSR613078-2"/>
    </source>
</evidence>
<name>A0A1I3HMR4_9HYPH</name>
<dbReference type="CDD" id="cd07067">
    <property type="entry name" value="HP_PGM_like"/>
    <property type="match status" value="1"/>
</dbReference>
<evidence type="ECO:0000313" key="3">
    <source>
        <dbReference type="EMBL" id="SFI37014.1"/>
    </source>
</evidence>
<evidence type="ECO:0000313" key="4">
    <source>
        <dbReference type="Proteomes" id="UP000242763"/>
    </source>
</evidence>
<dbReference type="RefSeq" id="WP_091517697.1">
    <property type="nucleotide sequence ID" value="NZ_FORF01000001.1"/>
</dbReference>
<dbReference type="Proteomes" id="UP000242763">
    <property type="component" value="Unassembled WGS sequence"/>
</dbReference>
<gene>
    <name evidence="3" type="ORF">SAMN03080618_00268</name>
</gene>
<dbReference type="SMART" id="SM00855">
    <property type="entry name" value="PGAM"/>
    <property type="match status" value="1"/>
</dbReference>